<sequence>MVTFKSAAILAALLAFGDASPLQELGPLSLFEKLTAPASGWVAHGPAPAEAVLNMHIGLKQKDIKGLEKKLLDISSPSSPNYGKWLSKEEVEQYTAPSATTTSLVKLWLAAYGITGDAVRQPSPDWISFDVPVRKAESLLQTRYSLFHGEDDDQVTARALEYSVPRLLHDHIDTIQPTTVFHADFGPKEGAVAPAPVSARAAGSACPDGVTAECISDYYNVDYAGRGTQSLAVTGFLDFSASHDDAAAFLQRYFPRGRGSDFADVTVGDDDDANPNNERNATLEGNLDTQIALSVGYPSPVTYLMVGPNNQDQPSRYFGDQLVSFGQWLNAASDPPAVVSSSYLGSEPDFPGSYKDRICGEFAKAGARGITVLFCSGDFGVSGLNHQSSCPDGYVPTFPASCPYVTAVGSTQFGGDQREVAAVFPQDGATGGGFSEYWAAPDYQKQDTAAYVGRLPASYRGKFAEGGRGIPDVAMVGVNWDIVVGNRSLLAYGTSASTPAWASLLSLVNDHRRTLGKGTLGFVNPALYGNTEVRAALRDAVGGSSKGCGETGFPATEGWDAATGLGSLDFGALRQALARL</sequence>
<evidence type="ECO:0000256" key="2">
    <source>
        <dbReference type="ARBA" id="ARBA00004239"/>
    </source>
</evidence>
<dbReference type="PROSITE" id="PS51695">
    <property type="entry name" value="SEDOLISIN"/>
    <property type="match status" value="1"/>
</dbReference>
<feature type="signal peptide" evidence="10">
    <location>
        <begin position="1"/>
        <end position="19"/>
    </location>
</feature>
<dbReference type="PANTHER" id="PTHR14218">
    <property type="entry name" value="PROTEASE S8 TRIPEPTIDYL PEPTIDASE I CLN2"/>
    <property type="match status" value="1"/>
</dbReference>
<name>A0A545UTQ3_9HYPO</name>
<keyword evidence="3 9" id="KW-0645">Protease</keyword>
<organism evidence="12 13">
    <name type="scientific">Cordyceps javanica</name>
    <dbReference type="NCBI Taxonomy" id="43265"/>
    <lineage>
        <taxon>Eukaryota</taxon>
        <taxon>Fungi</taxon>
        <taxon>Dikarya</taxon>
        <taxon>Ascomycota</taxon>
        <taxon>Pezizomycotina</taxon>
        <taxon>Sordariomycetes</taxon>
        <taxon>Hypocreomycetidae</taxon>
        <taxon>Hypocreales</taxon>
        <taxon>Cordycipitaceae</taxon>
        <taxon>Cordyceps</taxon>
    </lineage>
</organism>
<reference evidence="12 13" key="1">
    <citation type="journal article" date="2019" name="Appl. Microbiol. Biotechnol.">
        <title>Genome sequence of Isaria javanica and comparative genome analysis insights into family S53 peptidase evolution in fungal entomopathogens.</title>
        <authorList>
            <person name="Lin R."/>
            <person name="Zhang X."/>
            <person name="Xin B."/>
            <person name="Zou M."/>
            <person name="Gao Y."/>
            <person name="Qin F."/>
            <person name="Hu Q."/>
            <person name="Xie B."/>
            <person name="Cheng X."/>
        </authorList>
    </citation>
    <scope>NUCLEOTIDE SEQUENCE [LARGE SCALE GENOMIC DNA]</scope>
    <source>
        <strain evidence="12 13">IJ1G</strain>
    </source>
</reference>
<feature type="active site" description="Charge relay system" evidence="9">
    <location>
        <position position="495"/>
    </location>
</feature>
<dbReference type="SUPFAM" id="SSF54897">
    <property type="entry name" value="Protease propeptides/inhibitors"/>
    <property type="match status" value="1"/>
</dbReference>
<evidence type="ECO:0000256" key="6">
    <source>
        <dbReference type="ARBA" id="ARBA00022825"/>
    </source>
</evidence>
<keyword evidence="8" id="KW-0865">Zymogen</keyword>
<dbReference type="PANTHER" id="PTHR14218:SF15">
    <property type="entry name" value="TRIPEPTIDYL-PEPTIDASE 1"/>
    <property type="match status" value="1"/>
</dbReference>
<comment type="caution">
    <text evidence="9">Lacks conserved residue(s) required for the propagation of feature annotation.</text>
</comment>
<dbReference type="InterPro" id="IPR030400">
    <property type="entry name" value="Sedolisin_dom"/>
</dbReference>
<dbReference type="GO" id="GO:0006508">
    <property type="term" value="P:proteolysis"/>
    <property type="evidence" value="ECO:0007669"/>
    <property type="project" value="UniProtKB-KW"/>
</dbReference>
<evidence type="ECO:0000256" key="4">
    <source>
        <dbReference type="ARBA" id="ARBA00022723"/>
    </source>
</evidence>
<proteinExistence type="predicted"/>
<dbReference type="STRING" id="43265.A0A545UTQ3"/>
<evidence type="ECO:0000256" key="7">
    <source>
        <dbReference type="ARBA" id="ARBA00022837"/>
    </source>
</evidence>
<dbReference type="OrthoDB" id="409122at2759"/>
<evidence type="ECO:0000313" key="13">
    <source>
        <dbReference type="Proteomes" id="UP000315783"/>
    </source>
</evidence>
<evidence type="ECO:0000256" key="3">
    <source>
        <dbReference type="ARBA" id="ARBA00022670"/>
    </source>
</evidence>
<keyword evidence="10" id="KW-0732">Signal</keyword>
<evidence type="ECO:0000259" key="11">
    <source>
        <dbReference type="PROSITE" id="PS51695"/>
    </source>
</evidence>
<dbReference type="InterPro" id="IPR015366">
    <property type="entry name" value="S53_propep"/>
</dbReference>
<protein>
    <submittedName>
        <fullName evidence="12">Family S53 protease-like protein</fullName>
    </submittedName>
</protein>
<feature type="domain" description="Peptidase S53" evidence="11">
    <location>
        <begin position="209"/>
        <end position="580"/>
    </location>
</feature>
<comment type="cofactor">
    <cofactor evidence="1">
        <name>Ca(2+)</name>
        <dbReference type="ChEBI" id="CHEBI:29108"/>
    </cofactor>
</comment>
<dbReference type="SUPFAM" id="SSF52743">
    <property type="entry name" value="Subtilisin-like"/>
    <property type="match status" value="1"/>
</dbReference>
<dbReference type="InterPro" id="IPR050819">
    <property type="entry name" value="Tripeptidyl-peptidase_I"/>
</dbReference>
<dbReference type="EMBL" id="SPUK01000014">
    <property type="protein sequence ID" value="TQV92820.1"/>
    <property type="molecule type" value="Genomic_DNA"/>
</dbReference>
<keyword evidence="6 9" id="KW-0720">Serine protease</keyword>
<comment type="caution">
    <text evidence="12">The sequence shown here is derived from an EMBL/GenBank/DDBJ whole genome shotgun (WGS) entry which is preliminary data.</text>
</comment>
<dbReference type="AlphaFoldDB" id="A0A545UTQ3"/>
<keyword evidence="4" id="KW-0479">Metal-binding</keyword>
<keyword evidence="13" id="KW-1185">Reference proteome</keyword>
<feature type="active site" description="Charge relay system" evidence="9">
    <location>
        <position position="288"/>
    </location>
</feature>
<dbReference type="Proteomes" id="UP000315783">
    <property type="component" value="Unassembled WGS sequence"/>
</dbReference>
<evidence type="ECO:0000313" key="12">
    <source>
        <dbReference type="EMBL" id="TQV92820.1"/>
    </source>
</evidence>
<evidence type="ECO:0000256" key="10">
    <source>
        <dbReference type="SAM" id="SignalP"/>
    </source>
</evidence>
<dbReference type="Pfam" id="PF09286">
    <property type="entry name" value="Pro-kuma_activ"/>
    <property type="match status" value="1"/>
</dbReference>
<evidence type="ECO:0000256" key="1">
    <source>
        <dbReference type="ARBA" id="ARBA00001913"/>
    </source>
</evidence>
<dbReference type="CDD" id="cd04056">
    <property type="entry name" value="Peptidases_S53"/>
    <property type="match status" value="1"/>
</dbReference>
<dbReference type="InterPro" id="IPR036852">
    <property type="entry name" value="Peptidase_S8/S53_dom_sf"/>
</dbReference>
<dbReference type="CDD" id="cd11377">
    <property type="entry name" value="Pro-peptidase_S53"/>
    <property type="match status" value="1"/>
</dbReference>
<feature type="chain" id="PRO_5022141630" evidence="10">
    <location>
        <begin position="20"/>
        <end position="580"/>
    </location>
</feature>
<dbReference type="GO" id="GO:0004252">
    <property type="term" value="F:serine-type endopeptidase activity"/>
    <property type="evidence" value="ECO:0007669"/>
    <property type="project" value="UniProtKB-UniRule"/>
</dbReference>
<evidence type="ECO:0000256" key="5">
    <source>
        <dbReference type="ARBA" id="ARBA00022801"/>
    </source>
</evidence>
<comment type="subcellular location">
    <subcellularLocation>
        <location evidence="2">Secreted</location>
        <location evidence="2">Extracellular space</location>
    </subcellularLocation>
</comment>
<dbReference type="Gene3D" id="3.40.50.200">
    <property type="entry name" value="Peptidase S8/S53 domain"/>
    <property type="match status" value="1"/>
</dbReference>
<accession>A0A545UTQ3</accession>
<keyword evidence="5 9" id="KW-0378">Hydrolase</keyword>
<feature type="active site" description="Charge relay system" evidence="9">
    <location>
        <position position="284"/>
    </location>
</feature>
<dbReference type="GO" id="GO:0008240">
    <property type="term" value="F:tripeptidyl-peptidase activity"/>
    <property type="evidence" value="ECO:0007669"/>
    <property type="project" value="UniProtKB-EC"/>
</dbReference>
<dbReference type="SMART" id="SM00944">
    <property type="entry name" value="Pro-kuma_activ"/>
    <property type="match status" value="1"/>
</dbReference>
<keyword evidence="7" id="KW-0106">Calcium</keyword>
<evidence type="ECO:0000256" key="9">
    <source>
        <dbReference type="PROSITE-ProRule" id="PRU01032"/>
    </source>
</evidence>
<evidence type="ECO:0000256" key="8">
    <source>
        <dbReference type="ARBA" id="ARBA00023145"/>
    </source>
</evidence>
<dbReference type="GO" id="GO:0005576">
    <property type="term" value="C:extracellular region"/>
    <property type="evidence" value="ECO:0007669"/>
    <property type="project" value="UniProtKB-SubCell"/>
</dbReference>
<dbReference type="GO" id="GO:0046872">
    <property type="term" value="F:metal ion binding"/>
    <property type="evidence" value="ECO:0007669"/>
    <property type="project" value="UniProtKB-KW"/>
</dbReference>
<gene>
    <name evidence="12" type="ORF">IF1G_08744</name>
</gene>